<dbReference type="AlphaFoldDB" id="A0A399SZ87"/>
<dbReference type="InterPro" id="IPR050553">
    <property type="entry name" value="Thioredoxin_ResA/DsbE_sf"/>
</dbReference>
<feature type="compositionally biased region" description="Pro residues" evidence="1">
    <location>
        <begin position="273"/>
        <end position="294"/>
    </location>
</feature>
<evidence type="ECO:0000256" key="2">
    <source>
        <dbReference type="SAM" id="SignalP"/>
    </source>
</evidence>
<dbReference type="PROSITE" id="PS51352">
    <property type="entry name" value="THIOREDOXIN_2"/>
    <property type="match status" value="1"/>
</dbReference>
<dbReference type="PROSITE" id="PS51257">
    <property type="entry name" value="PROKAR_LIPOPROTEIN"/>
    <property type="match status" value="1"/>
</dbReference>
<evidence type="ECO:0000313" key="5">
    <source>
        <dbReference type="Proteomes" id="UP000265926"/>
    </source>
</evidence>
<dbReference type="CDD" id="cd02966">
    <property type="entry name" value="TlpA_like_family"/>
    <property type="match status" value="1"/>
</dbReference>
<organism evidence="4 5">
    <name type="scientific">Maribellus luteus</name>
    <dbReference type="NCBI Taxonomy" id="2305463"/>
    <lineage>
        <taxon>Bacteria</taxon>
        <taxon>Pseudomonadati</taxon>
        <taxon>Bacteroidota</taxon>
        <taxon>Bacteroidia</taxon>
        <taxon>Marinilabiliales</taxon>
        <taxon>Prolixibacteraceae</taxon>
        <taxon>Maribellus</taxon>
    </lineage>
</organism>
<evidence type="ECO:0000313" key="4">
    <source>
        <dbReference type="EMBL" id="RIJ49346.1"/>
    </source>
</evidence>
<feature type="domain" description="Thioredoxin" evidence="3">
    <location>
        <begin position="132"/>
        <end position="270"/>
    </location>
</feature>
<evidence type="ECO:0000256" key="1">
    <source>
        <dbReference type="SAM" id="MobiDB-lite"/>
    </source>
</evidence>
<protein>
    <submittedName>
        <fullName evidence="4">TlpA family protein disulfide reductase</fullName>
    </submittedName>
</protein>
<feature type="signal peptide" evidence="2">
    <location>
        <begin position="1"/>
        <end position="20"/>
    </location>
</feature>
<dbReference type="PANTHER" id="PTHR42852">
    <property type="entry name" value="THIOL:DISULFIDE INTERCHANGE PROTEIN DSBE"/>
    <property type="match status" value="1"/>
</dbReference>
<comment type="caution">
    <text evidence="4">The sequence shown here is derived from an EMBL/GenBank/DDBJ whole genome shotgun (WGS) entry which is preliminary data.</text>
</comment>
<dbReference type="PANTHER" id="PTHR42852:SF13">
    <property type="entry name" value="PROTEIN DIPZ"/>
    <property type="match status" value="1"/>
</dbReference>
<dbReference type="EMBL" id="QWGR01000003">
    <property type="protein sequence ID" value="RIJ49346.1"/>
    <property type="molecule type" value="Genomic_DNA"/>
</dbReference>
<dbReference type="InterPro" id="IPR036249">
    <property type="entry name" value="Thioredoxin-like_sf"/>
</dbReference>
<dbReference type="Gene3D" id="3.40.30.10">
    <property type="entry name" value="Glutaredoxin"/>
    <property type="match status" value="1"/>
</dbReference>
<feature type="chain" id="PRO_5017390177" evidence="2">
    <location>
        <begin position="21"/>
        <end position="294"/>
    </location>
</feature>
<dbReference type="OrthoDB" id="9815205at2"/>
<proteinExistence type="predicted"/>
<dbReference type="InterPro" id="IPR013740">
    <property type="entry name" value="Redoxin"/>
</dbReference>
<name>A0A399SZ87_9BACT</name>
<keyword evidence="2" id="KW-0732">Signal</keyword>
<gene>
    <name evidence="4" type="ORF">D1614_07315</name>
</gene>
<keyword evidence="5" id="KW-1185">Reference proteome</keyword>
<dbReference type="SUPFAM" id="SSF52833">
    <property type="entry name" value="Thioredoxin-like"/>
    <property type="match status" value="1"/>
</dbReference>
<reference evidence="4 5" key="1">
    <citation type="submission" date="2018-08" db="EMBL/GenBank/DDBJ databases">
        <title>Pallidiluteibacterium maritimus gen. nov., sp. nov., isolated from coastal sediment.</title>
        <authorList>
            <person name="Zhou L.Y."/>
        </authorList>
    </citation>
    <scope>NUCLEOTIDE SEQUENCE [LARGE SCALE GENOMIC DNA]</scope>
    <source>
        <strain evidence="4 5">XSD2</strain>
    </source>
</reference>
<dbReference type="InterPro" id="IPR013766">
    <property type="entry name" value="Thioredoxin_domain"/>
</dbReference>
<dbReference type="Pfam" id="PF08534">
    <property type="entry name" value="Redoxin"/>
    <property type="match status" value="1"/>
</dbReference>
<accession>A0A399SZ87</accession>
<dbReference type="GO" id="GO:0016491">
    <property type="term" value="F:oxidoreductase activity"/>
    <property type="evidence" value="ECO:0007669"/>
    <property type="project" value="InterPro"/>
</dbReference>
<evidence type="ECO:0000259" key="3">
    <source>
        <dbReference type="PROSITE" id="PS51352"/>
    </source>
</evidence>
<feature type="region of interest" description="Disordered" evidence="1">
    <location>
        <begin position="266"/>
        <end position="294"/>
    </location>
</feature>
<dbReference type="Proteomes" id="UP000265926">
    <property type="component" value="Unassembled WGS sequence"/>
</dbReference>
<sequence>MKTFQLITILLLSIFVFSCAEESKKAQLIEKVEALEPKVNISELTSDYLKWWAYQSYNISLSSDFKGLNELSDTIPKKQFLEKLITGNYIPLKLKSDDKVETYKLFKLDSNADKNIGSTIKNKSLTDLKYFNMEGLPLPEFNLTDLNGNIYTNESTKGKTIVLKTWFINCEACVAEFPELNEFVEKNKHRNDLIFLSLARDTKDELKNFLKKTDFEYQVVPNQKEFIETKLNLQLYPTHLIVDKNGIILKVGNKASEMISFLENGKKATGKKLPPPPPPASAAAPPPPPPSPSK</sequence>